<reference evidence="3 4" key="1">
    <citation type="submission" date="2019-06" db="EMBL/GenBank/DDBJ databases">
        <authorList>
            <person name="Teng J.L.L."/>
            <person name="Lee H.H."/>
            <person name="Lau S.K.P."/>
            <person name="Woo P.C.Y."/>
        </authorList>
    </citation>
    <scope>NUCLEOTIDE SEQUENCE [LARGE SCALE GENOMIC DNA]</scope>
    <source>
        <strain evidence="3 4">HKU70</strain>
    </source>
</reference>
<comment type="caution">
    <text evidence="3">The sequence shown here is derived from an EMBL/GenBank/DDBJ whole genome shotgun (WGS) entry which is preliminary data.</text>
</comment>
<keyword evidence="2" id="KW-0472">Membrane</keyword>
<proteinExistence type="predicted"/>
<accession>A0A5C5RGQ8</accession>
<dbReference type="RefSeq" id="WP_146437352.1">
    <property type="nucleotide sequence ID" value="NZ_VIGV01000011.1"/>
</dbReference>
<dbReference type="EMBL" id="VIGV01000011">
    <property type="protein sequence ID" value="TWS22197.1"/>
    <property type="molecule type" value="Genomic_DNA"/>
</dbReference>
<sequence length="87" mass="9601">MDDDDIPGEAVSARERLRSGNVETPPPDMRRTRRKATVLFLLAFVGAPVIGVTFLDSDPVTKTVVGLLLAAYVVIMGYLMVRTIIRR</sequence>
<feature type="transmembrane region" description="Helical" evidence="2">
    <location>
        <begin position="61"/>
        <end position="81"/>
    </location>
</feature>
<keyword evidence="2" id="KW-1133">Transmembrane helix</keyword>
<reference evidence="3 4" key="2">
    <citation type="submission" date="2019-08" db="EMBL/GenBank/DDBJ databases">
        <title>Tsukamurella conjunctivitidis sp. nov., Tsukamurella assacharolytica sp. nov. and Tsukamurella sputae sp. nov. isolated from patients with conjunctivitis, bacteraemia (lymphoma) and respiratory infection (sputum) in Hong Kong.</title>
        <authorList>
            <person name="Fok K.M.N."/>
            <person name="Fong J.Y.H."/>
        </authorList>
    </citation>
    <scope>NUCLEOTIDE SEQUENCE [LARGE SCALE GENOMIC DNA]</scope>
    <source>
        <strain evidence="3 4">HKU70</strain>
    </source>
</reference>
<feature type="region of interest" description="Disordered" evidence="1">
    <location>
        <begin position="1"/>
        <end position="30"/>
    </location>
</feature>
<evidence type="ECO:0000256" key="2">
    <source>
        <dbReference type="SAM" id="Phobius"/>
    </source>
</evidence>
<organism evidence="3 4">
    <name type="scientific">Tsukamurella sputi</name>
    <dbReference type="NCBI Taxonomy" id="2591848"/>
    <lineage>
        <taxon>Bacteria</taxon>
        <taxon>Bacillati</taxon>
        <taxon>Actinomycetota</taxon>
        <taxon>Actinomycetes</taxon>
        <taxon>Mycobacteriales</taxon>
        <taxon>Tsukamurellaceae</taxon>
        <taxon>Tsukamurella</taxon>
    </lineage>
</organism>
<keyword evidence="4" id="KW-1185">Reference proteome</keyword>
<name>A0A5C5RGQ8_9ACTN</name>
<evidence type="ECO:0000313" key="4">
    <source>
        <dbReference type="Proteomes" id="UP000319792"/>
    </source>
</evidence>
<keyword evidence="2" id="KW-0812">Transmembrane</keyword>
<evidence type="ECO:0000256" key="1">
    <source>
        <dbReference type="SAM" id="MobiDB-lite"/>
    </source>
</evidence>
<evidence type="ECO:0000313" key="3">
    <source>
        <dbReference type="EMBL" id="TWS22197.1"/>
    </source>
</evidence>
<dbReference type="AlphaFoldDB" id="A0A5C5RGQ8"/>
<dbReference type="OrthoDB" id="4775202at2"/>
<dbReference type="Proteomes" id="UP000319792">
    <property type="component" value="Unassembled WGS sequence"/>
</dbReference>
<gene>
    <name evidence="3" type="ORF">FK268_20685</name>
</gene>
<protein>
    <submittedName>
        <fullName evidence="3">Uncharacterized protein</fullName>
    </submittedName>
</protein>
<feature type="transmembrane region" description="Helical" evidence="2">
    <location>
        <begin position="36"/>
        <end position="55"/>
    </location>
</feature>